<dbReference type="InterPro" id="IPR052337">
    <property type="entry name" value="SAT4-like"/>
</dbReference>
<evidence type="ECO:0000313" key="21">
    <source>
        <dbReference type="Proteomes" id="UP000045706"/>
    </source>
</evidence>
<keyword evidence="9 16" id="KW-1133">Transmembrane helix</keyword>
<proteinExistence type="inferred from homology"/>
<evidence type="ECO:0000256" key="12">
    <source>
        <dbReference type="ARBA" id="ARBA00023288"/>
    </source>
</evidence>
<evidence type="ECO:0000256" key="9">
    <source>
        <dbReference type="ARBA" id="ARBA00022989"/>
    </source>
</evidence>
<evidence type="ECO:0000256" key="3">
    <source>
        <dbReference type="ARBA" id="ARBA00004613"/>
    </source>
</evidence>
<reference evidence="20 21" key="1">
    <citation type="submission" date="2015-05" db="EMBL/GenBank/DDBJ databases">
        <authorList>
            <person name="Fogelqvist Johan"/>
        </authorList>
    </citation>
    <scope>NUCLEOTIDE SEQUENCE [LARGE SCALE GENOMIC DNA]</scope>
    <source>
        <strain evidence="19">VL1</strain>
        <strain evidence="18">VL2</strain>
    </source>
</reference>
<organism evidence="18 21">
    <name type="scientific">Verticillium longisporum</name>
    <name type="common">Verticillium dahliae var. longisporum</name>
    <dbReference type="NCBI Taxonomy" id="100787"/>
    <lineage>
        <taxon>Eukaryota</taxon>
        <taxon>Fungi</taxon>
        <taxon>Dikarya</taxon>
        <taxon>Ascomycota</taxon>
        <taxon>Pezizomycotina</taxon>
        <taxon>Sordariomycetes</taxon>
        <taxon>Hypocreomycetidae</taxon>
        <taxon>Glomerellales</taxon>
        <taxon>Plectosphaerellaceae</taxon>
        <taxon>Verticillium</taxon>
    </lineage>
</organism>
<comment type="caution">
    <text evidence="14">Lacks conserved residue(s) required for the propagation of feature annotation.</text>
</comment>
<dbReference type="Pfam" id="PF20684">
    <property type="entry name" value="Fung_rhodopsin"/>
    <property type="match status" value="1"/>
</dbReference>
<feature type="transmembrane region" description="Helical" evidence="16">
    <location>
        <begin position="220"/>
        <end position="243"/>
    </location>
</feature>
<sequence length="493" mass="54073">MDFRERVCPRHSCALPTSCITPFSPTKILVLSQAPIMFSLHRLSSASCALLATCLFLVLLPAVLAQETSNPFPACATRCIGSAFQEGLCATTNQTCICTNQQFQGTVALCVQQNCTIPESLATRNASLTNCGAPVRDRSGKYVVLSNTMVIIAAIFVVLRFGLKLFIAPSPLGLDDWFVLLTLLVATPSAVITVYGTTANGLGKDIWTLDGHMITAVGRYFYIMTSLYFTQLTLLKLSIIFFYTRIFPAREVQRLLWGTAIFTICYGVAFVITAIFQCQPIHYFWTKWDGMHEGKCHNANKISWTNAAISIALDLWMLAIPLWQLRSLKLHWKKKVGVAMMFCVGTFVTVVSILRLQSLVHFASTSNTTWEFYDVSVWSTIEITVGIMCACMPAVRLLLVRFFPALAGSSARSRGAMYYEYGSGPRSKTTGTRNGTRTGTTVGVSTSGGHSPDLKLGSGGGIVTQKSYDVQYSDNDEASLVHMSDLPPVAKRP</sequence>
<feature type="transmembrane region" description="Helical" evidence="16">
    <location>
        <begin position="178"/>
        <end position="200"/>
    </location>
</feature>
<evidence type="ECO:0000256" key="1">
    <source>
        <dbReference type="ARBA" id="ARBA00004141"/>
    </source>
</evidence>
<dbReference type="EMBL" id="CVQH01027860">
    <property type="protein sequence ID" value="CRK42942.1"/>
    <property type="molecule type" value="Genomic_DNA"/>
</dbReference>
<keyword evidence="20" id="KW-1185">Reference proteome</keyword>
<evidence type="ECO:0000313" key="19">
    <source>
        <dbReference type="EMBL" id="CRK42942.1"/>
    </source>
</evidence>
<dbReference type="PANTHER" id="PTHR33048:SF143">
    <property type="entry name" value="EXTRACELLULAR MEMBRANE PROTEIN CFEM DOMAIN-CONTAINING PROTEIN-RELATED"/>
    <property type="match status" value="1"/>
</dbReference>
<comment type="similarity">
    <text evidence="13">Belongs to the SAT4 family.</text>
</comment>
<evidence type="ECO:0000313" key="20">
    <source>
        <dbReference type="Proteomes" id="UP000044602"/>
    </source>
</evidence>
<dbReference type="EMBL" id="CVQI01007002">
    <property type="protein sequence ID" value="CRK16456.1"/>
    <property type="molecule type" value="Genomic_DNA"/>
</dbReference>
<evidence type="ECO:0000256" key="11">
    <source>
        <dbReference type="ARBA" id="ARBA00023157"/>
    </source>
</evidence>
<feature type="disulfide bond" evidence="14">
    <location>
        <begin position="75"/>
        <end position="115"/>
    </location>
</feature>
<evidence type="ECO:0000256" key="2">
    <source>
        <dbReference type="ARBA" id="ARBA00004589"/>
    </source>
</evidence>
<evidence type="ECO:0000313" key="18">
    <source>
        <dbReference type="EMBL" id="CRK16456.1"/>
    </source>
</evidence>
<evidence type="ECO:0000256" key="5">
    <source>
        <dbReference type="ARBA" id="ARBA00022525"/>
    </source>
</evidence>
<protein>
    <recommendedName>
        <fullName evidence="17">CFEM domain-containing protein</fullName>
    </recommendedName>
</protein>
<keyword evidence="5" id="KW-0964">Secreted</keyword>
<evidence type="ECO:0000259" key="17">
    <source>
        <dbReference type="PROSITE" id="PS52012"/>
    </source>
</evidence>
<name>A0A0G4L3A1_VERLO</name>
<feature type="transmembrane region" description="Helical" evidence="16">
    <location>
        <begin position="43"/>
        <end position="64"/>
    </location>
</feature>
<comment type="subcellular location">
    <subcellularLocation>
        <location evidence="2">Membrane</location>
        <topology evidence="2">Lipid-anchor</topology>
        <topology evidence="2">GPI-anchor</topology>
    </subcellularLocation>
    <subcellularLocation>
        <location evidence="1">Membrane</location>
        <topology evidence="1">Multi-pass membrane protein</topology>
    </subcellularLocation>
    <subcellularLocation>
        <location evidence="3">Secreted</location>
    </subcellularLocation>
</comment>
<evidence type="ECO:0000256" key="13">
    <source>
        <dbReference type="ARBA" id="ARBA00038359"/>
    </source>
</evidence>
<evidence type="ECO:0000256" key="16">
    <source>
        <dbReference type="SAM" id="Phobius"/>
    </source>
</evidence>
<feature type="domain" description="CFEM" evidence="17">
    <location>
        <begin position="47"/>
        <end position="158"/>
    </location>
</feature>
<keyword evidence="8" id="KW-0732">Signal</keyword>
<comment type="similarity">
    <text evidence="4">Belongs to the RBT5 family.</text>
</comment>
<feature type="disulfide bond" evidence="14">
    <location>
        <begin position="98"/>
        <end position="131"/>
    </location>
</feature>
<dbReference type="PANTHER" id="PTHR33048">
    <property type="entry name" value="PTH11-LIKE INTEGRAL MEMBRANE PROTEIN (AFU_ORTHOLOGUE AFUA_5G11245)"/>
    <property type="match status" value="1"/>
</dbReference>
<feature type="transmembrane region" description="Helical" evidence="16">
    <location>
        <begin position="376"/>
        <end position="399"/>
    </location>
</feature>
<keyword evidence="7 16" id="KW-0812">Transmembrane</keyword>
<feature type="transmembrane region" description="Helical" evidence="16">
    <location>
        <begin position="255"/>
        <end position="282"/>
    </location>
</feature>
<evidence type="ECO:0000256" key="14">
    <source>
        <dbReference type="PROSITE-ProRule" id="PRU01356"/>
    </source>
</evidence>
<dbReference type="GO" id="GO:0098552">
    <property type="term" value="C:side of membrane"/>
    <property type="evidence" value="ECO:0007669"/>
    <property type="project" value="UniProtKB-KW"/>
</dbReference>
<keyword evidence="10 16" id="KW-0472">Membrane</keyword>
<dbReference type="Proteomes" id="UP000045706">
    <property type="component" value="Unassembled WGS sequence"/>
</dbReference>
<feature type="transmembrane region" description="Helical" evidence="16">
    <location>
        <begin position="336"/>
        <end position="356"/>
    </location>
</feature>
<accession>A0A0G4L3A1</accession>
<evidence type="ECO:0000256" key="6">
    <source>
        <dbReference type="ARBA" id="ARBA00022622"/>
    </source>
</evidence>
<feature type="transmembrane region" description="Helical" evidence="16">
    <location>
        <begin position="302"/>
        <end position="324"/>
    </location>
</feature>
<gene>
    <name evidence="19" type="ORF">BN1708_008927</name>
    <name evidence="18" type="ORF">BN1723_010986</name>
</gene>
<dbReference type="GO" id="GO:0005576">
    <property type="term" value="C:extracellular region"/>
    <property type="evidence" value="ECO:0007669"/>
    <property type="project" value="UniProtKB-SubCell"/>
</dbReference>
<dbReference type="AlphaFoldDB" id="A0A0G4L3A1"/>
<evidence type="ECO:0000256" key="15">
    <source>
        <dbReference type="SAM" id="MobiDB-lite"/>
    </source>
</evidence>
<dbReference type="PROSITE" id="PS52012">
    <property type="entry name" value="CFEM"/>
    <property type="match status" value="1"/>
</dbReference>
<dbReference type="SMART" id="SM00747">
    <property type="entry name" value="CFEM"/>
    <property type="match status" value="1"/>
</dbReference>
<dbReference type="Proteomes" id="UP000044602">
    <property type="component" value="Unassembled WGS sequence"/>
</dbReference>
<feature type="disulfide bond" evidence="14">
    <location>
        <begin position="89"/>
        <end position="96"/>
    </location>
</feature>
<dbReference type="InterPro" id="IPR049326">
    <property type="entry name" value="Rhodopsin_dom_fungi"/>
</dbReference>
<dbReference type="Pfam" id="PF05730">
    <property type="entry name" value="CFEM"/>
    <property type="match status" value="1"/>
</dbReference>
<feature type="region of interest" description="Disordered" evidence="15">
    <location>
        <begin position="425"/>
        <end position="451"/>
    </location>
</feature>
<feature type="disulfide bond" evidence="14">
    <location>
        <begin position="79"/>
        <end position="110"/>
    </location>
</feature>
<dbReference type="InterPro" id="IPR008427">
    <property type="entry name" value="Extracellular_membr_CFEM_dom"/>
</dbReference>
<keyword evidence="6" id="KW-0325">Glycoprotein</keyword>
<feature type="transmembrane region" description="Helical" evidence="16">
    <location>
        <begin position="142"/>
        <end position="166"/>
    </location>
</feature>
<evidence type="ECO:0000256" key="8">
    <source>
        <dbReference type="ARBA" id="ARBA00022729"/>
    </source>
</evidence>
<evidence type="ECO:0000256" key="10">
    <source>
        <dbReference type="ARBA" id="ARBA00023136"/>
    </source>
</evidence>
<keyword evidence="11 14" id="KW-1015">Disulfide bond</keyword>
<keyword evidence="12" id="KW-0449">Lipoprotein</keyword>
<evidence type="ECO:0000256" key="4">
    <source>
        <dbReference type="ARBA" id="ARBA00010031"/>
    </source>
</evidence>
<dbReference type="STRING" id="100787.A0A0G4L3A1"/>
<feature type="compositionally biased region" description="Low complexity" evidence="15">
    <location>
        <begin position="429"/>
        <end position="449"/>
    </location>
</feature>
<keyword evidence="6" id="KW-0336">GPI-anchor</keyword>
<evidence type="ECO:0000256" key="7">
    <source>
        <dbReference type="ARBA" id="ARBA00022692"/>
    </source>
</evidence>